<dbReference type="EMBL" id="CP034465">
    <property type="protein sequence ID" value="AZP03579.1"/>
    <property type="molecule type" value="Genomic_DNA"/>
</dbReference>
<feature type="transmembrane region" description="Helical" evidence="1">
    <location>
        <begin position="31"/>
        <end position="51"/>
    </location>
</feature>
<proteinExistence type="predicted"/>
<keyword evidence="1" id="KW-0472">Membrane</keyword>
<evidence type="ECO:0000256" key="1">
    <source>
        <dbReference type="SAM" id="Phobius"/>
    </source>
</evidence>
<dbReference type="KEGG" id="jeh:EJN90_02230"/>
<protein>
    <submittedName>
        <fullName evidence="2">Uncharacterized protein</fullName>
    </submittedName>
</protein>
<keyword evidence="1" id="KW-0812">Transmembrane</keyword>
<reference evidence="3" key="1">
    <citation type="submission" date="2018-12" db="EMBL/GenBank/DDBJ databases">
        <title>Complete genome sequencing of Jeotgalibaca sp. H21T32.</title>
        <authorList>
            <person name="Bae J.-W."/>
            <person name="Lee S.-Y."/>
        </authorList>
    </citation>
    <scope>NUCLEOTIDE SEQUENCE [LARGE SCALE GENOMIC DNA]</scope>
    <source>
        <strain evidence="3">H21T32</strain>
    </source>
</reference>
<name>A0A3Q9BJ53_9LACT</name>
<dbReference type="OrthoDB" id="2339746at2"/>
<accession>A0A3Q9BJ53</accession>
<dbReference type="AlphaFoldDB" id="A0A3Q9BJ53"/>
<dbReference type="RefSeq" id="WP_126108670.1">
    <property type="nucleotide sequence ID" value="NZ_CP034465.1"/>
</dbReference>
<dbReference type="Proteomes" id="UP000273326">
    <property type="component" value="Chromosome"/>
</dbReference>
<gene>
    <name evidence="2" type="ORF">EJN90_02230</name>
</gene>
<keyword evidence="3" id="KW-1185">Reference proteome</keyword>
<evidence type="ECO:0000313" key="3">
    <source>
        <dbReference type="Proteomes" id="UP000273326"/>
    </source>
</evidence>
<organism evidence="2 3">
    <name type="scientific">Jeotgalibaca ciconiae</name>
    <dbReference type="NCBI Taxonomy" id="2496265"/>
    <lineage>
        <taxon>Bacteria</taxon>
        <taxon>Bacillati</taxon>
        <taxon>Bacillota</taxon>
        <taxon>Bacilli</taxon>
        <taxon>Lactobacillales</taxon>
        <taxon>Carnobacteriaceae</taxon>
        <taxon>Jeotgalibaca</taxon>
    </lineage>
</organism>
<evidence type="ECO:0000313" key="2">
    <source>
        <dbReference type="EMBL" id="AZP03579.1"/>
    </source>
</evidence>
<sequence length="174" mass="19848">MKHRPIIQENLDKETTKKGKILYLMYAYKEWLIGLGLTLVILFIFVFSMLATQKPDLSVRIISDQPVTIETLDHLSTFLQESSEDEILIDVQNYLVDNMDQQQILMAQMVAKEVDLFVIPNDSSEKVTSLVNEMIDEQNVFSLDGPLSDYTVSTAINAPHEEQISFFKKALSSN</sequence>
<keyword evidence="1" id="KW-1133">Transmembrane helix</keyword>